<feature type="compositionally biased region" description="Basic and acidic residues" evidence="8">
    <location>
        <begin position="774"/>
        <end position="794"/>
    </location>
</feature>
<evidence type="ECO:0000313" key="13">
    <source>
        <dbReference type="Proteomes" id="UP000008672"/>
    </source>
</evidence>
<accession>H3BBZ2</accession>
<reference evidence="13" key="1">
    <citation type="submission" date="2011-08" db="EMBL/GenBank/DDBJ databases">
        <title>The draft genome of Latimeria chalumnae.</title>
        <authorList>
            <person name="Di Palma F."/>
            <person name="Alfoldi J."/>
            <person name="Johnson J."/>
            <person name="Berlin A."/>
            <person name="Gnerre S."/>
            <person name="Jaffe D."/>
            <person name="MacCallum I."/>
            <person name="Young S."/>
            <person name="Walker B.J."/>
            <person name="Lander E."/>
            <person name="Lindblad-Toh K."/>
        </authorList>
    </citation>
    <scope>NUCLEOTIDE SEQUENCE [LARGE SCALE GENOMIC DNA]</scope>
    <source>
        <strain evidence="13">Wild caught</strain>
    </source>
</reference>
<dbReference type="Pfam" id="PF22699">
    <property type="entry name" value="GMIP-like_FCH"/>
    <property type="match status" value="1"/>
</dbReference>
<gene>
    <name evidence="12" type="primary">GMIP</name>
</gene>
<dbReference type="InterPro" id="IPR046349">
    <property type="entry name" value="C1-like_sf"/>
</dbReference>
<dbReference type="InterPro" id="IPR051025">
    <property type="entry name" value="RhoGAP"/>
</dbReference>
<evidence type="ECO:0000259" key="10">
    <source>
        <dbReference type="PROSITE" id="PS50238"/>
    </source>
</evidence>
<dbReference type="GO" id="GO:0007165">
    <property type="term" value="P:signal transduction"/>
    <property type="evidence" value="ECO:0007669"/>
    <property type="project" value="InterPro"/>
</dbReference>
<dbReference type="GeneTree" id="ENSGT00950000183110"/>
<dbReference type="InParanoid" id="H3BBZ2"/>
<dbReference type="eggNOG" id="KOG1453">
    <property type="taxonomic scope" value="Eukaryota"/>
</dbReference>
<feature type="region of interest" description="Disordered" evidence="8">
    <location>
        <begin position="772"/>
        <end position="802"/>
    </location>
</feature>
<evidence type="ECO:0000256" key="5">
    <source>
        <dbReference type="ARBA" id="ARBA00023054"/>
    </source>
</evidence>
<evidence type="ECO:0000256" key="3">
    <source>
        <dbReference type="ARBA" id="ARBA00022771"/>
    </source>
</evidence>
<dbReference type="EMBL" id="AFYH01036368">
    <property type="status" value="NOT_ANNOTATED_CDS"/>
    <property type="molecule type" value="Genomic_DNA"/>
</dbReference>
<feature type="region of interest" description="Disordered" evidence="8">
    <location>
        <begin position="817"/>
        <end position="851"/>
    </location>
</feature>
<dbReference type="InterPro" id="IPR027267">
    <property type="entry name" value="AH/BAR_dom_sf"/>
</dbReference>
<feature type="coiled-coil region" evidence="7">
    <location>
        <begin position="202"/>
        <end position="236"/>
    </location>
</feature>
<dbReference type="SUPFAM" id="SSF103657">
    <property type="entry name" value="BAR/IMD domain-like"/>
    <property type="match status" value="1"/>
</dbReference>
<dbReference type="InterPro" id="IPR002219">
    <property type="entry name" value="PKC_DAG/PE"/>
</dbReference>
<organism evidence="12 13">
    <name type="scientific">Latimeria chalumnae</name>
    <name type="common">Coelacanth</name>
    <dbReference type="NCBI Taxonomy" id="7897"/>
    <lineage>
        <taxon>Eukaryota</taxon>
        <taxon>Metazoa</taxon>
        <taxon>Chordata</taxon>
        <taxon>Craniata</taxon>
        <taxon>Vertebrata</taxon>
        <taxon>Euteleostomi</taxon>
        <taxon>Coelacanthiformes</taxon>
        <taxon>Coelacanthidae</taxon>
        <taxon>Latimeria</taxon>
    </lineage>
</organism>
<dbReference type="Gene3D" id="1.20.1270.60">
    <property type="entry name" value="Arfaptin homology (AH) domain/BAR domain"/>
    <property type="match status" value="1"/>
</dbReference>
<dbReference type="SMART" id="SM00055">
    <property type="entry name" value="FCH"/>
    <property type="match status" value="1"/>
</dbReference>
<feature type="domain" description="Phorbol-ester/DAG-type" evidence="9">
    <location>
        <begin position="497"/>
        <end position="542"/>
    </location>
</feature>
<evidence type="ECO:0000259" key="9">
    <source>
        <dbReference type="PROSITE" id="PS50081"/>
    </source>
</evidence>
<feature type="domain" description="F-BAR" evidence="11">
    <location>
        <begin position="86"/>
        <end position="356"/>
    </location>
</feature>
<feature type="region of interest" description="Disordered" evidence="8">
    <location>
        <begin position="907"/>
        <end position="962"/>
    </location>
</feature>
<keyword evidence="2" id="KW-0479">Metal-binding</keyword>
<dbReference type="Pfam" id="PF00620">
    <property type="entry name" value="RhoGAP"/>
    <property type="match status" value="1"/>
</dbReference>
<dbReference type="Ensembl" id="ENSLACT00000019548.1">
    <property type="protein sequence ID" value="ENSLACP00000019413.1"/>
    <property type="gene ID" value="ENSLACG00000017076.1"/>
</dbReference>
<evidence type="ECO:0000313" key="12">
    <source>
        <dbReference type="Ensembl" id="ENSLACP00000019413.1"/>
    </source>
</evidence>
<dbReference type="SUPFAM" id="SSF48350">
    <property type="entry name" value="GTPase activation domain, GAP"/>
    <property type="match status" value="1"/>
</dbReference>
<dbReference type="InterPro" id="IPR008936">
    <property type="entry name" value="Rho_GTPase_activation_prot"/>
</dbReference>
<dbReference type="Gene3D" id="3.30.60.20">
    <property type="match status" value="1"/>
</dbReference>
<evidence type="ECO:0000259" key="11">
    <source>
        <dbReference type="PROSITE" id="PS51741"/>
    </source>
</evidence>
<evidence type="ECO:0000256" key="7">
    <source>
        <dbReference type="SAM" id="Coils"/>
    </source>
</evidence>
<dbReference type="HOGENOM" id="CLU_006236_1_0_1"/>
<dbReference type="CDD" id="cd20816">
    <property type="entry name" value="C1_GMIP-like"/>
    <property type="match status" value="1"/>
</dbReference>
<dbReference type="GO" id="GO:0005096">
    <property type="term" value="F:GTPase activator activity"/>
    <property type="evidence" value="ECO:0007669"/>
    <property type="project" value="UniProtKB-KW"/>
</dbReference>
<dbReference type="STRING" id="7897.ENSLACP00000019413"/>
<dbReference type="PROSITE" id="PS50081">
    <property type="entry name" value="ZF_DAG_PE_2"/>
    <property type="match status" value="1"/>
</dbReference>
<dbReference type="AlphaFoldDB" id="H3BBZ2"/>
<dbReference type="EMBL" id="AFYH01036370">
    <property type="status" value="NOT_ANNOTATED_CDS"/>
    <property type="molecule type" value="Genomic_DNA"/>
</dbReference>
<feature type="region of interest" description="Disordered" evidence="8">
    <location>
        <begin position="246"/>
        <end position="270"/>
    </location>
</feature>
<dbReference type="Proteomes" id="UP000008672">
    <property type="component" value="Unassembled WGS sequence"/>
</dbReference>
<dbReference type="OMA" id="PVKYYRH"/>
<dbReference type="PROSITE" id="PS51741">
    <property type="entry name" value="F_BAR"/>
    <property type="match status" value="1"/>
</dbReference>
<evidence type="ECO:0000256" key="1">
    <source>
        <dbReference type="ARBA" id="ARBA00022468"/>
    </source>
</evidence>
<reference evidence="12" key="2">
    <citation type="submission" date="2025-08" db="UniProtKB">
        <authorList>
            <consortium name="Ensembl"/>
        </authorList>
    </citation>
    <scope>IDENTIFICATION</scope>
</reference>
<dbReference type="GO" id="GO:0008270">
    <property type="term" value="F:zinc ion binding"/>
    <property type="evidence" value="ECO:0007669"/>
    <property type="project" value="UniProtKB-KW"/>
</dbReference>
<dbReference type="InterPro" id="IPR054713">
    <property type="entry name" value="GMIP/FCHO2-like_FCH"/>
</dbReference>
<dbReference type="Pfam" id="PF00130">
    <property type="entry name" value="C1_1"/>
    <property type="match status" value="1"/>
</dbReference>
<dbReference type="InterPro" id="IPR031160">
    <property type="entry name" value="F_BAR_dom"/>
</dbReference>
<feature type="compositionally biased region" description="Low complexity" evidence="8">
    <location>
        <begin position="924"/>
        <end position="941"/>
    </location>
</feature>
<keyword evidence="3" id="KW-0863">Zinc-finger</keyword>
<sequence length="962" mass="108218">FVFTELRISSGNENNKRLSEIFRDFDALEISVGNEAVDMFISETKDPASTTVSPETEELPVKTLSYFLGSWERATPEHPSSPPAVEEADEMLVTSEGGVDSALLYAKQWCKYAKELLNWMEKRLSLEMDYAKNIIKAAEVAKLSINQQPFMPLQYIYTLAMEHDAKCGNSALQTGDTLQMQRYIPPLTAKRNEIDKWRKEFKEQWQKEQKKMNDSLSALRKARQQYIQRCEDFEKARQLSTKAEEDQLGMVGVSPSSSSKQLEKRRRSRDEAQSKALESELLYKNCVHDANTRRHELEKVKERIISHIRKLIFQGDQVLKEVTMTLFGLQQAQTMSIPASYQNLLENCKPYEVGEKYLIFIQDLQQKDSRMELFEFEEYIPQGRRWADSQISHPHYYRVNHVPGTPPPKKKSQTDIQSTRMSKSSDTESTGGSSESHSMDSPSSSPAHPGRKLPKVPSAGTIYSDDLDEKVDESAAAENSGAQCPFKNISLSKAAQTHKLRRLRGPSKCRECETFIVTKGAECEECYLTCHRKCLETLLIMCGHKKLQNRVSLFGIDFLQIPRDFPEDVPFIVSRCISEIESRALGVQGIYRVSGAKARVEKLCQAFENGRDLVELSENSPHDITNVLKHFLKELSEPVVSFQIYDECLAFAKDLPRTTEEAKEGQGFQAGQLRDLIHRIQEILSKLSPSNYNTLCHVIGHLYRVAERYEENKMSPNNLGIIFGPTLIRQPSACDPLSMVCLLDSGYKSQIVEFLITYYEMIFGMDDLPASKAQAEDSGSRDGDRHSLGREQPRSSESALGPVPICLWSSSNEAINDLSPEGVRTPDSTEGLGSVKLGEAQSSEETEEMAQEGVDAEADGLVCTQTRGHFSRQPIKYPRQGPVKVKPIIPRPSGLPLIATTAMEENVESNPIGKESGDGKPQTRSNCSSRSSSPDSSTLRRSSGKQHRHFEITTETAKIVSK</sequence>
<feature type="compositionally biased region" description="Low complexity" evidence="8">
    <location>
        <begin position="422"/>
        <end position="446"/>
    </location>
</feature>
<dbReference type="SMART" id="SM00109">
    <property type="entry name" value="C1"/>
    <property type="match status" value="1"/>
</dbReference>
<evidence type="ECO:0000256" key="6">
    <source>
        <dbReference type="PROSITE-ProRule" id="PRU01077"/>
    </source>
</evidence>
<dbReference type="InterPro" id="IPR001060">
    <property type="entry name" value="FCH_dom"/>
</dbReference>
<keyword evidence="4" id="KW-0862">Zinc</keyword>
<keyword evidence="13" id="KW-1185">Reference proteome</keyword>
<dbReference type="EMBL" id="AFYH01036367">
    <property type="status" value="NOT_ANNOTATED_CDS"/>
    <property type="molecule type" value="Genomic_DNA"/>
</dbReference>
<feature type="compositionally biased region" description="Acidic residues" evidence="8">
    <location>
        <begin position="842"/>
        <end position="851"/>
    </location>
</feature>
<proteinExistence type="predicted"/>
<evidence type="ECO:0000256" key="8">
    <source>
        <dbReference type="SAM" id="MobiDB-lite"/>
    </source>
</evidence>
<dbReference type="GO" id="GO:0005886">
    <property type="term" value="C:plasma membrane"/>
    <property type="evidence" value="ECO:0007669"/>
    <property type="project" value="TreeGrafter"/>
</dbReference>
<dbReference type="SMART" id="SM00324">
    <property type="entry name" value="RhoGAP"/>
    <property type="match status" value="1"/>
</dbReference>
<dbReference type="PROSITE" id="PS00479">
    <property type="entry name" value="ZF_DAG_PE_1"/>
    <property type="match status" value="1"/>
</dbReference>
<dbReference type="PANTHER" id="PTHR15228">
    <property type="entry name" value="SPERMATHECAL PHYSIOLOGY VARIANT"/>
    <property type="match status" value="1"/>
</dbReference>
<dbReference type="GO" id="GO:0051056">
    <property type="term" value="P:regulation of small GTPase mediated signal transduction"/>
    <property type="evidence" value="ECO:0007669"/>
    <property type="project" value="UniProtKB-ARBA"/>
</dbReference>
<dbReference type="PANTHER" id="PTHR15228:SF16">
    <property type="entry name" value="GEM-INTERACTING PROTEIN"/>
    <property type="match status" value="1"/>
</dbReference>
<evidence type="ECO:0000256" key="4">
    <source>
        <dbReference type="ARBA" id="ARBA00022833"/>
    </source>
</evidence>
<name>H3BBZ2_LATCH</name>
<dbReference type="SUPFAM" id="SSF57889">
    <property type="entry name" value="Cysteine-rich domain"/>
    <property type="match status" value="1"/>
</dbReference>
<dbReference type="Gene3D" id="1.10.555.10">
    <property type="entry name" value="Rho GTPase activation protein"/>
    <property type="match status" value="1"/>
</dbReference>
<dbReference type="InterPro" id="IPR000198">
    <property type="entry name" value="RhoGAP_dom"/>
</dbReference>
<dbReference type="PROSITE" id="PS50238">
    <property type="entry name" value="RHOGAP"/>
    <property type="match status" value="1"/>
</dbReference>
<reference evidence="12" key="3">
    <citation type="submission" date="2025-09" db="UniProtKB">
        <authorList>
            <consortium name="Ensembl"/>
        </authorList>
    </citation>
    <scope>IDENTIFICATION</scope>
</reference>
<feature type="region of interest" description="Disordered" evidence="8">
    <location>
        <begin position="397"/>
        <end position="462"/>
    </location>
</feature>
<keyword evidence="1" id="KW-0343">GTPase activation</keyword>
<feature type="domain" description="Rho-GAP" evidence="10">
    <location>
        <begin position="556"/>
        <end position="763"/>
    </location>
</feature>
<dbReference type="EMBL" id="AFYH01036369">
    <property type="status" value="NOT_ANNOTATED_CDS"/>
    <property type="molecule type" value="Genomic_DNA"/>
</dbReference>
<dbReference type="FunCoup" id="H3BBZ2">
    <property type="interactions" value="714"/>
</dbReference>
<evidence type="ECO:0000256" key="2">
    <source>
        <dbReference type="ARBA" id="ARBA00022723"/>
    </source>
</evidence>
<keyword evidence="5 6" id="KW-0175">Coiled coil</keyword>
<dbReference type="EMBL" id="AFYH01036366">
    <property type="status" value="NOT_ANNOTATED_CDS"/>
    <property type="molecule type" value="Genomic_DNA"/>
</dbReference>
<protein>
    <submittedName>
        <fullName evidence="12">GEM interacting protein</fullName>
    </submittedName>
</protein>
<dbReference type="EMBL" id="AFYH01036365">
    <property type="status" value="NOT_ANNOTATED_CDS"/>
    <property type="molecule type" value="Genomic_DNA"/>
</dbReference>
<dbReference type="Bgee" id="ENSLACG00000017076">
    <property type="expression patterns" value="Expressed in pectoral fin and 1 other cell type or tissue"/>
</dbReference>